<dbReference type="InterPro" id="IPR036280">
    <property type="entry name" value="Multihaem_cyt_sf"/>
</dbReference>
<keyword evidence="3" id="KW-1133">Transmembrane helix</keyword>
<dbReference type="Gene3D" id="1.25.40.10">
    <property type="entry name" value="Tetratricopeptide repeat domain"/>
    <property type="match status" value="1"/>
</dbReference>
<organism evidence="5 6">
    <name type="scientific">Desulforhopalus singaporensis</name>
    <dbReference type="NCBI Taxonomy" id="91360"/>
    <lineage>
        <taxon>Bacteria</taxon>
        <taxon>Pseudomonadati</taxon>
        <taxon>Thermodesulfobacteriota</taxon>
        <taxon>Desulfobulbia</taxon>
        <taxon>Desulfobulbales</taxon>
        <taxon>Desulfocapsaceae</taxon>
        <taxon>Desulforhopalus</taxon>
    </lineage>
</organism>
<evidence type="ECO:0000313" key="5">
    <source>
        <dbReference type="EMBL" id="SDP74230.1"/>
    </source>
</evidence>
<dbReference type="Gene3D" id="1.25.10.10">
    <property type="entry name" value="Leucine-rich Repeat Variant"/>
    <property type="match status" value="1"/>
</dbReference>
<dbReference type="Pfam" id="PF12895">
    <property type="entry name" value="ANAPC3"/>
    <property type="match status" value="1"/>
</dbReference>
<gene>
    <name evidence="5" type="ORF">SAMN05660330_03905</name>
</gene>
<feature type="domain" description="Cytochrome c-552/4" evidence="4">
    <location>
        <begin position="62"/>
        <end position="86"/>
    </location>
</feature>
<dbReference type="InterPro" id="IPR051829">
    <property type="entry name" value="Multiheme_Cytochr_ET"/>
</dbReference>
<dbReference type="RefSeq" id="WP_092225814.1">
    <property type="nucleotide sequence ID" value="NZ_FNJI01000042.1"/>
</dbReference>
<dbReference type="STRING" id="91360.SAMN05660330_03905"/>
<evidence type="ECO:0000256" key="1">
    <source>
        <dbReference type="ARBA" id="ARBA00022729"/>
    </source>
</evidence>
<keyword evidence="2" id="KW-0802">TPR repeat</keyword>
<dbReference type="PANTHER" id="PTHR35038:SF8">
    <property type="entry name" value="C-TYPE POLYHEME CYTOCHROME OMCC"/>
    <property type="match status" value="1"/>
</dbReference>
<keyword evidence="1" id="KW-0732">Signal</keyword>
<keyword evidence="3" id="KW-0472">Membrane</keyword>
<dbReference type="InterPro" id="IPR023155">
    <property type="entry name" value="Cyt_c-552/4"/>
</dbReference>
<dbReference type="InterPro" id="IPR019734">
    <property type="entry name" value="TPR_rpt"/>
</dbReference>
<dbReference type="AlphaFoldDB" id="A0A1H0V710"/>
<dbReference type="InterPro" id="IPR011989">
    <property type="entry name" value="ARM-like"/>
</dbReference>
<proteinExistence type="predicted"/>
<evidence type="ECO:0000256" key="2">
    <source>
        <dbReference type="PROSITE-ProRule" id="PRU00339"/>
    </source>
</evidence>
<accession>A0A1H0V710</accession>
<protein>
    <submittedName>
        <fullName evidence="5">Tetratricopeptide repeat-containing protein</fullName>
    </submittedName>
</protein>
<dbReference type="Pfam" id="PF13435">
    <property type="entry name" value="Cytochrome_C554"/>
    <property type="match status" value="2"/>
</dbReference>
<keyword evidence="6" id="KW-1185">Reference proteome</keyword>
<evidence type="ECO:0000313" key="6">
    <source>
        <dbReference type="Proteomes" id="UP000199073"/>
    </source>
</evidence>
<feature type="repeat" description="TPR" evidence="2">
    <location>
        <begin position="655"/>
        <end position="688"/>
    </location>
</feature>
<feature type="domain" description="Cytochrome c-552/4" evidence="4">
    <location>
        <begin position="194"/>
        <end position="232"/>
    </location>
</feature>
<feature type="repeat" description="TPR" evidence="2">
    <location>
        <begin position="587"/>
        <end position="620"/>
    </location>
</feature>
<name>A0A1H0V710_9BACT</name>
<dbReference type="OrthoDB" id="9814800at2"/>
<feature type="repeat" description="TPR" evidence="2">
    <location>
        <begin position="621"/>
        <end position="654"/>
    </location>
</feature>
<keyword evidence="3" id="KW-0812">Transmembrane</keyword>
<dbReference type="PROSITE" id="PS50005">
    <property type="entry name" value="TPR"/>
    <property type="match status" value="3"/>
</dbReference>
<feature type="transmembrane region" description="Helical" evidence="3">
    <location>
        <begin position="20"/>
        <end position="41"/>
    </location>
</feature>
<dbReference type="Proteomes" id="UP000199073">
    <property type="component" value="Unassembled WGS sequence"/>
</dbReference>
<reference evidence="5 6" key="1">
    <citation type="submission" date="2016-10" db="EMBL/GenBank/DDBJ databases">
        <authorList>
            <person name="de Groot N.N."/>
        </authorList>
    </citation>
    <scope>NUCLEOTIDE SEQUENCE [LARGE SCALE GENOMIC DNA]</scope>
    <source>
        <strain evidence="5 6">DSM 12130</strain>
    </source>
</reference>
<dbReference type="Gene3D" id="1.10.1130.10">
    <property type="entry name" value="Flavocytochrome C3, Chain A"/>
    <property type="match status" value="1"/>
</dbReference>
<evidence type="ECO:0000259" key="4">
    <source>
        <dbReference type="Pfam" id="PF13435"/>
    </source>
</evidence>
<sequence length="769" mass="86958">MKKHKKTAQTGPATPKKAGVWEKGAIVAALFCLVAPFFYLARDSHGPPPPPVNKAVFIGSPKCADCHRVVYDKWQKSHHDLAMDKASDATVIGDFNNAYFTDPYQGVVSRFFREGDKFMVETEGPDGERGTFEIVYVFGVEPLQQYLVPFPGGRLQCLTIAWDTKKSQWYRLPPYEVKGPGDWLHWTRGGQNWNSMCAECHSTRVSKQYDMASNSYTTNWFAIDVGCEACHGPGSVHAEWAAQSPLARVSLANFGLAVQTDPAAKQQQEIICAPCHSRRYQLGDNDHTQGGLLDLLVPSLLEEGLYFPDGQIKDEVYEYGSFTQSRMYQMDVRCSDCHDVHSLKTHKQGNDLCLQCHRAEDYDTPNHHFHKKEHNGKPSEGHLCIRCHMPGKNYMGIDFRLDHSIRIPRVDLSQRLKTPNACSANGCHNDKSYAWIQQSYDTWYGKKRKTHYGEVIAAARHQSPDAGPRLIKLAQDATIAPIVRATALSLLRYYPGEASLAALKLGLQDENSLIRHTAIRNMDYLDSKTMRELVAPKLYDKVKAVRIEAAYKLAALKRSDLRKADLAAFDRGIAEYLIAMQYNGDFAPQRYNLGNLAMKQHKSTEAIRYYQQALSIDDQFYPAKVNLAMEYSRTGKLASAEKLFREVLEEQPDLYEVAYNLGLLYGEMGKYQQAATFLGKAADGMPQFARARYNQALALLRLQRWEDGIEAMEKVVYAEPENQTYFMTLADLYLRTAKLEEVQQLTARILKLVPDHAAALQLKARLPRP</sequence>
<dbReference type="InterPro" id="IPR011990">
    <property type="entry name" value="TPR-like_helical_dom_sf"/>
</dbReference>
<dbReference type="SUPFAM" id="SSF48452">
    <property type="entry name" value="TPR-like"/>
    <property type="match status" value="1"/>
</dbReference>
<dbReference type="SUPFAM" id="SSF48695">
    <property type="entry name" value="Multiheme cytochromes"/>
    <property type="match status" value="1"/>
</dbReference>
<dbReference type="SMART" id="SM00028">
    <property type="entry name" value="TPR"/>
    <property type="match status" value="4"/>
</dbReference>
<dbReference type="Pfam" id="PF00515">
    <property type="entry name" value="TPR_1"/>
    <property type="match status" value="1"/>
</dbReference>
<evidence type="ECO:0000256" key="3">
    <source>
        <dbReference type="SAM" id="Phobius"/>
    </source>
</evidence>
<dbReference type="PANTHER" id="PTHR35038">
    <property type="entry name" value="DISSIMILATORY SULFITE REDUCTASE SIRA"/>
    <property type="match status" value="1"/>
</dbReference>
<dbReference type="EMBL" id="FNJI01000042">
    <property type="protein sequence ID" value="SDP74230.1"/>
    <property type="molecule type" value="Genomic_DNA"/>
</dbReference>